<dbReference type="HOGENOM" id="CLU_3251768_0_0_9"/>
<gene>
    <name evidence="1" type="ORF">HMPREF9436_02834</name>
</gene>
<name>E2ZMB7_9FIRM</name>
<sequence length="42" mass="4687">MKAGAAVLKLLCAVLRLLSIIRKNTPAELHRKRNHFMNSVTA</sequence>
<dbReference type="BioCyc" id="FCF748224-HMP:GTSS-2018-MONOMER"/>
<protein>
    <submittedName>
        <fullName evidence="1">Uncharacterized protein</fullName>
    </submittedName>
</protein>
<dbReference type="Proteomes" id="UP000006028">
    <property type="component" value="Unassembled WGS sequence"/>
</dbReference>
<reference evidence="1 2" key="1">
    <citation type="submission" date="2010-08" db="EMBL/GenBank/DDBJ databases">
        <authorList>
            <person name="Weinstock G."/>
            <person name="Sodergren E."/>
            <person name="Clifton S."/>
            <person name="Fulton L."/>
            <person name="Fulton B."/>
            <person name="Courtney L."/>
            <person name="Fronick C."/>
            <person name="Harrison M."/>
            <person name="Strong C."/>
            <person name="Farmer C."/>
            <person name="Delahaunty K."/>
            <person name="Markovic C."/>
            <person name="Hall O."/>
            <person name="Minx P."/>
            <person name="Tomlinson C."/>
            <person name="Mitreva M."/>
            <person name="Hou S."/>
            <person name="Chen J."/>
            <person name="Wollam A."/>
            <person name="Pepin K.H."/>
            <person name="Johnson M."/>
            <person name="Bhonagiri V."/>
            <person name="Zhang X."/>
            <person name="Suruliraj S."/>
            <person name="Warren W."/>
            <person name="Chinwalla A."/>
            <person name="Mardis E.R."/>
            <person name="Wilson R.K."/>
        </authorList>
    </citation>
    <scope>NUCLEOTIDE SEQUENCE [LARGE SCALE GENOMIC DNA]</scope>
    <source>
        <strain evidence="1 2">KLE1255</strain>
    </source>
</reference>
<organism evidence="1 2">
    <name type="scientific">Faecalibacterium cf. prausnitzii KLE1255</name>
    <dbReference type="NCBI Taxonomy" id="748224"/>
    <lineage>
        <taxon>Bacteria</taxon>
        <taxon>Bacillati</taxon>
        <taxon>Bacillota</taxon>
        <taxon>Clostridia</taxon>
        <taxon>Eubacteriales</taxon>
        <taxon>Oscillospiraceae</taxon>
        <taxon>Faecalibacterium</taxon>
    </lineage>
</organism>
<proteinExistence type="predicted"/>
<evidence type="ECO:0000313" key="1">
    <source>
        <dbReference type="EMBL" id="EFQ05691.1"/>
    </source>
</evidence>
<dbReference type="AlphaFoldDB" id="E2ZMB7"/>
<dbReference type="EMBL" id="AECU01000207">
    <property type="protein sequence ID" value="EFQ05691.1"/>
    <property type="molecule type" value="Genomic_DNA"/>
</dbReference>
<evidence type="ECO:0000313" key="2">
    <source>
        <dbReference type="Proteomes" id="UP000006028"/>
    </source>
</evidence>
<comment type="caution">
    <text evidence="1">The sequence shown here is derived from an EMBL/GenBank/DDBJ whole genome shotgun (WGS) entry which is preliminary data.</text>
</comment>
<accession>E2ZMB7</accession>